<comment type="caution">
    <text evidence="6">The sequence shown here is derived from an EMBL/GenBank/DDBJ whole genome shotgun (WGS) entry which is preliminary data.</text>
</comment>
<dbReference type="PANTHER" id="PTHR47139">
    <property type="entry name" value="TUMOR NECROSIS FACTOR RECEPTOR SUPERFAMILY MEMBER 9"/>
    <property type="match status" value="1"/>
</dbReference>
<keyword evidence="7" id="KW-1185">Reference proteome</keyword>
<dbReference type="AlphaFoldDB" id="A0A5N5PWI0"/>
<organism evidence="6 7">
    <name type="scientific">Pangasianodon hypophthalmus</name>
    <name type="common">Striped catfish</name>
    <name type="synonym">Helicophagus hypophthalmus</name>
    <dbReference type="NCBI Taxonomy" id="310915"/>
    <lineage>
        <taxon>Eukaryota</taxon>
        <taxon>Metazoa</taxon>
        <taxon>Chordata</taxon>
        <taxon>Craniata</taxon>
        <taxon>Vertebrata</taxon>
        <taxon>Euteleostomi</taxon>
        <taxon>Actinopterygii</taxon>
        <taxon>Neopterygii</taxon>
        <taxon>Teleostei</taxon>
        <taxon>Ostariophysi</taxon>
        <taxon>Siluriformes</taxon>
        <taxon>Pangasiidae</taxon>
        <taxon>Pangasianodon</taxon>
    </lineage>
</organism>
<feature type="disulfide bond" evidence="1">
    <location>
        <begin position="66"/>
        <end position="84"/>
    </location>
</feature>
<evidence type="ECO:0000256" key="4">
    <source>
        <dbReference type="SAM" id="SignalP"/>
    </source>
</evidence>
<evidence type="ECO:0000313" key="6">
    <source>
        <dbReference type="EMBL" id="KAB5583950.1"/>
    </source>
</evidence>
<dbReference type="Gene3D" id="2.10.50.10">
    <property type="entry name" value="Tumor Necrosis Factor Receptor, subunit A, domain 2"/>
    <property type="match status" value="2"/>
</dbReference>
<feature type="region of interest" description="Disordered" evidence="2">
    <location>
        <begin position="166"/>
        <end position="203"/>
    </location>
</feature>
<dbReference type="InterPro" id="IPR001368">
    <property type="entry name" value="TNFR/NGFR_Cys_rich_reg"/>
</dbReference>
<keyword evidence="3" id="KW-1133">Transmembrane helix</keyword>
<dbReference type="GO" id="GO:0038023">
    <property type="term" value="F:signaling receptor activity"/>
    <property type="evidence" value="ECO:0007669"/>
    <property type="project" value="TreeGrafter"/>
</dbReference>
<proteinExistence type="predicted"/>
<dbReference type="SUPFAM" id="SSF57586">
    <property type="entry name" value="TNF receptor-like"/>
    <property type="match status" value="1"/>
</dbReference>
<gene>
    <name evidence="6" type="ORF">PHYPO_G00101780</name>
</gene>
<accession>A0A5N5PWI0</accession>
<name>A0A5N5PWI0_PANHP</name>
<feature type="repeat" description="TNFR-Cys" evidence="1">
    <location>
        <begin position="44"/>
        <end position="84"/>
    </location>
</feature>
<evidence type="ECO:0000256" key="3">
    <source>
        <dbReference type="SAM" id="Phobius"/>
    </source>
</evidence>
<evidence type="ECO:0000256" key="2">
    <source>
        <dbReference type="SAM" id="MobiDB-lite"/>
    </source>
</evidence>
<dbReference type="PROSITE" id="PS50050">
    <property type="entry name" value="TNFR_NGFR_2"/>
    <property type="match status" value="1"/>
</dbReference>
<protein>
    <recommendedName>
        <fullName evidence="5">TNFR-Cys domain-containing protein</fullName>
    </recommendedName>
</protein>
<evidence type="ECO:0000313" key="7">
    <source>
        <dbReference type="Proteomes" id="UP000327468"/>
    </source>
</evidence>
<evidence type="ECO:0000259" key="5">
    <source>
        <dbReference type="PROSITE" id="PS50050"/>
    </source>
</evidence>
<feature type="disulfide bond" evidence="1">
    <location>
        <begin position="45"/>
        <end position="60"/>
    </location>
</feature>
<dbReference type="GO" id="GO:0042127">
    <property type="term" value="P:regulation of cell population proliferation"/>
    <property type="evidence" value="ECO:0007669"/>
    <property type="project" value="TreeGrafter"/>
</dbReference>
<dbReference type="Pfam" id="PF00020">
    <property type="entry name" value="TNFR_c6"/>
    <property type="match status" value="1"/>
</dbReference>
<dbReference type="Proteomes" id="UP000327468">
    <property type="component" value="Chromosome 2"/>
</dbReference>
<dbReference type="PANTHER" id="PTHR47139:SF3">
    <property type="entry name" value="SI:CH73-361P23.3"/>
    <property type="match status" value="1"/>
</dbReference>
<keyword evidence="3" id="KW-0812">Transmembrane</keyword>
<keyword evidence="1" id="KW-1015">Disulfide bond</keyword>
<feature type="compositionally biased region" description="Low complexity" evidence="2">
    <location>
        <begin position="171"/>
        <end position="200"/>
    </location>
</feature>
<evidence type="ECO:0000256" key="1">
    <source>
        <dbReference type="PROSITE-ProRule" id="PRU00206"/>
    </source>
</evidence>
<feature type="domain" description="TNFR-Cys" evidence="5">
    <location>
        <begin position="44"/>
        <end position="84"/>
    </location>
</feature>
<feature type="transmembrane region" description="Helical" evidence="3">
    <location>
        <begin position="208"/>
        <end position="225"/>
    </location>
</feature>
<keyword evidence="3" id="KW-0472">Membrane</keyword>
<reference evidence="6 7" key="1">
    <citation type="submission" date="2019-06" db="EMBL/GenBank/DDBJ databases">
        <title>A chromosome-scale genome assembly of the striped catfish, Pangasianodon hypophthalmus.</title>
        <authorList>
            <person name="Wen M."/>
            <person name="Zahm M."/>
            <person name="Roques C."/>
            <person name="Cabau C."/>
            <person name="Klopp C."/>
            <person name="Donnadieu C."/>
            <person name="Jouanno E."/>
            <person name="Avarre J.-C."/>
            <person name="Campet M."/>
            <person name="Ha T.T.T."/>
            <person name="Dugue R."/>
            <person name="Lampietro C."/>
            <person name="Louis A."/>
            <person name="Herpin A."/>
            <person name="Echchiki A."/>
            <person name="Berthelot C."/>
            <person name="Parey E."/>
            <person name="Roest-Crollius H."/>
            <person name="Braasch I."/>
            <person name="Postlethwait J."/>
            <person name="Bobe J."/>
            <person name="Montfort J."/>
            <person name="Bouchez O."/>
            <person name="Begum T."/>
            <person name="Schartl M."/>
            <person name="Guiguen Y."/>
        </authorList>
    </citation>
    <scope>NUCLEOTIDE SEQUENCE [LARGE SCALE GENOMIC DNA]</scope>
    <source>
        <strain evidence="6 7">Indonesia</strain>
        <tissue evidence="6">Blood</tissue>
    </source>
</reference>
<dbReference type="EMBL" id="VFJC01000003">
    <property type="protein sequence ID" value="KAB5583950.1"/>
    <property type="molecule type" value="Genomic_DNA"/>
</dbReference>
<feature type="signal peptide" evidence="4">
    <location>
        <begin position="1"/>
        <end position="23"/>
    </location>
</feature>
<keyword evidence="4" id="KW-0732">Signal</keyword>
<dbReference type="SMART" id="SM00208">
    <property type="entry name" value="TNFR"/>
    <property type="match status" value="2"/>
</dbReference>
<feature type="disulfide bond" evidence="1">
    <location>
        <begin position="63"/>
        <end position="76"/>
    </location>
</feature>
<sequence length="259" mass="28308">MLWKSCYIIWSFLWLLMLDQTHVSPGIICKPGEKATYSRDSCEPCPADQYNPKHSESKECRNCDPCGSYSDEVQPCTPTSNTKCRCLEGFTPWDETQKRCKCEIGSGIKNLGNGKMICEKCPPKTFSDKINSACQLLPQCIQSSEKIPGNATSDVNCGNEAKAVVPPSSPSPFSQTSSSTTTITPTTSTYPISTPTTSIPGPQDSKKHALWLASLAAFLLLILILKLSRCPKKRTDIVRQGSACGKPVEESGEKFFPPV</sequence>
<feature type="chain" id="PRO_5024420817" description="TNFR-Cys domain-containing protein" evidence="4">
    <location>
        <begin position="24"/>
        <end position="259"/>
    </location>
</feature>